<organism evidence="8 9">
    <name type="scientific">Actinokineospora fastidiosa</name>
    <dbReference type="NCBI Taxonomy" id="1816"/>
    <lineage>
        <taxon>Bacteria</taxon>
        <taxon>Bacillati</taxon>
        <taxon>Actinomycetota</taxon>
        <taxon>Actinomycetes</taxon>
        <taxon>Pseudonocardiales</taxon>
        <taxon>Pseudonocardiaceae</taxon>
        <taxon>Actinokineospora</taxon>
    </lineage>
</organism>
<keyword evidence="3 5" id="KW-0288">FMN</keyword>
<dbReference type="InterPro" id="IPR012349">
    <property type="entry name" value="Split_barrel_FMN-bd"/>
</dbReference>
<evidence type="ECO:0000313" key="9">
    <source>
        <dbReference type="Proteomes" id="UP000660680"/>
    </source>
</evidence>
<dbReference type="Pfam" id="PF01243">
    <property type="entry name" value="PNPOx_N"/>
    <property type="match status" value="1"/>
</dbReference>
<feature type="binding site" evidence="5">
    <location>
        <position position="87"/>
    </location>
    <ligand>
        <name>FMN</name>
        <dbReference type="ChEBI" id="CHEBI:58210"/>
    </ligand>
</feature>
<comment type="cofactor">
    <cofactor evidence="5">
        <name>FMN</name>
        <dbReference type="ChEBI" id="CHEBI:58210"/>
    </cofactor>
    <text evidence="5">Binds 1 FMN per subunit.</text>
</comment>
<dbReference type="GO" id="GO:0004733">
    <property type="term" value="F:pyridoxamine phosphate oxidase activity"/>
    <property type="evidence" value="ECO:0007669"/>
    <property type="project" value="InterPro"/>
</dbReference>
<dbReference type="PANTHER" id="PTHR10851:SF0">
    <property type="entry name" value="PYRIDOXINE-5'-PHOSPHATE OXIDASE"/>
    <property type="match status" value="1"/>
</dbReference>
<accession>A0A918GSG2</accession>
<comment type="caution">
    <text evidence="8">The sequence shown here is derived from an EMBL/GenBank/DDBJ whole genome shotgun (WGS) entry which is preliminary data.</text>
</comment>
<feature type="domain" description="Pyridoxamine 5'-phosphate oxidase N-terminal" evidence="6">
    <location>
        <begin position="45"/>
        <end position="157"/>
    </location>
</feature>
<keyword evidence="9" id="KW-1185">Reference proteome</keyword>
<dbReference type="InterPro" id="IPR000659">
    <property type="entry name" value="Pyridox_Oxase"/>
</dbReference>
<dbReference type="PIRSF" id="PIRSF000190">
    <property type="entry name" value="Pyd_amn-ph_oxd"/>
    <property type="match status" value="1"/>
</dbReference>
<dbReference type="Proteomes" id="UP000660680">
    <property type="component" value="Unassembled WGS sequence"/>
</dbReference>
<evidence type="ECO:0000259" key="6">
    <source>
        <dbReference type="Pfam" id="PF01243"/>
    </source>
</evidence>
<feature type="domain" description="Pyridoxine 5'-phosphate oxidase dimerisation C-terminal" evidence="7">
    <location>
        <begin position="173"/>
        <end position="213"/>
    </location>
</feature>
<feature type="binding site" evidence="5">
    <location>
        <position position="196"/>
    </location>
    <ligand>
        <name>FMN</name>
        <dbReference type="ChEBI" id="CHEBI:58210"/>
    </ligand>
</feature>
<dbReference type="Gene3D" id="2.30.110.10">
    <property type="entry name" value="Electron Transport, Fmn-binding Protein, Chain A"/>
    <property type="match status" value="1"/>
</dbReference>
<feature type="binding site" evidence="5">
    <location>
        <position position="109"/>
    </location>
    <ligand>
        <name>FMN</name>
        <dbReference type="ChEBI" id="CHEBI:58210"/>
    </ligand>
</feature>
<evidence type="ECO:0000256" key="5">
    <source>
        <dbReference type="PIRSR" id="PIRSR000190-2"/>
    </source>
</evidence>
<dbReference type="Pfam" id="PF10590">
    <property type="entry name" value="PNP_phzG_C"/>
    <property type="match status" value="1"/>
</dbReference>
<gene>
    <name evidence="8" type="primary">phzG2</name>
    <name evidence="8" type="ORF">GCM10010171_59270</name>
</gene>
<evidence type="ECO:0000256" key="4">
    <source>
        <dbReference type="ARBA" id="ARBA00023002"/>
    </source>
</evidence>
<comment type="similarity">
    <text evidence="1">Belongs to the pyridoxamine 5'-phosphate oxidase family.</text>
</comment>
<dbReference type="InterPro" id="IPR019576">
    <property type="entry name" value="Pyridoxamine_oxidase_dimer_C"/>
</dbReference>
<dbReference type="PANTHER" id="PTHR10851">
    <property type="entry name" value="PYRIDOXINE-5-PHOSPHATE OXIDASE"/>
    <property type="match status" value="1"/>
</dbReference>
<dbReference type="AlphaFoldDB" id="A0A918GSG2"/>
<evidence type="ECO:0000256" key="1">
    <source>
        <dbReference type="ARBA" id="ARBA00007301"/>
    </source>
</evidence>
<proteinExistence type="inferred from homology"/>
<evidence type="ECO:0000313" key="8">
    <source>
        <dbReference type="EMBL" id="GGS56436.1"/>
    </source>
</evidence>
<feature type="binding site" evidence="5">
    <location>
        <begin position="144"/>
        <end position="145"/>
    </location>
    <ligand>
        <name>FMN</name>
        <dbReference type="ChEBI" id="CHEBI:58210"/>
    </ligand>
</feature>
<evidence type="ECO:0000256" key="2">
    <source>
        <dbReference type="ARBA" id="ARBA00022630"/>
    </source>
</evidence>
<dbReference type="GO" id="GO:0010181">
    <property type="term" value="F:FMN binding"/>
    <property type="evidence" value="ECO:0007669"/>
    <property type="project" value="InterPro"/>
</dbReference>
<reference evidence="8" key="2">
    <citation type="submission" date="2020-09" db="EMBL/GenBank/DDBJ databases">
        <authorList>
            <person name="Sun Q."/>
            <person name="Ohkuma M."/>
        </authorList>
    </citation>
    <scope>NUCLEOTIDE SEQUENCE</scope>
    <source>
        <strain evidence="8">JCM 3276</strain>
    </source>
</reference>
<dbReference type="InterPro" id="IPR011576">
    <property type="entry name" value="Pyridox_Oxase_N"/>
</dbReference>
<dbReference type="GO" id="GO:0008615">
    <property type="term" value="P:pyridoxine biosynthetic process"/>
    <property type="evidence" value="ECO:0007669"/>
    <property type="project" value="InterPro"/>
</dbReference>
<evidence type="ECO:0000256" key="3">
    <source>
        <dbReference type="ARBA" id="ARBA00022643"/>
    </source>
</evidence>
<evidence type="ECO:0000259" key="7">
    <source>
        <dbReference type="Pfam" id="PF10590"/>
    </source>
</evidence>
<keyword evidence="2" id="KW-0285">Flavoprotein</keyword>
<dbReference type="SUPFAM" id="SSF50475">
    <property type="entry name" value="FMN-binding split barrel"/>
    <property type="match status" value="1"/>
</dbReference>
<sequence length="213" mass="23216">MVTFAAVSLVRPGIPAYPGLVTTWYENPAANPCDLLREWLAVPGLADPGALALATAGTDARPSSRIVQLLRVTDSGVVFASFSDSPKGRDIAATGWASGVLYWRENRRQVTLAGAAAIMPAAESDALWAARPDHVLPMSVATRQSAPLTDADSLRARVRALADGERPARPATWVGYHITLSTIEFWEDQPDRFYRRLRYDRGADGWTTTRLQP</sequence>
<keyword evidence="4" id="KW-0560">Oxidoreductase</keyword>
<dbReference type="NCBIfam" id="NF004231">
    <property type="entry name" value="PRK05679.1"/>
    <property type="match status" value="1"/>
</dbReference>
<feature type="binding site" evidence="5">
    <location>
        <position position="186"/>
    </location>
    <ligand>
        <name>FMN</name>
        <dbReference type="ChEBI" id="CHEBI:58210"/>
    </ligand>
</feature>
<name>A0A918GSG2_9PSEU</name>
<reference evidence="8" key="1">
    <citation type="journal article" date="2014" name="Int. J. Syst. Evol. Microbiol.">
        <title>Complete genome sequence of Corynebacterium casei LMG S-19264T (=DSM 44701T), isolated from a smear-ripened cheese.</title>
        <authorList>
            <consortium name="US DOE Joint Genome Institute (JGI-PGF)"/>
            <person name="Walter F."/>
            <person name="Albersmeier A."/>
            <person name="Kalinowski J."/>
            <person name="Ruckert C."/>
        </authorList>
    </citation>
    <scope>NUCLEOTIDE SEQUENCE</scope>
    <source>
        <strain evidence="8">JCM 3276</strain>
    </source>
</reference>
<dbReference type="EMBL" id="BMRB01000008">
    <property type="protein sequence ID" value="GGS56436.1"/>
    <property type="molecule type" value="Genomic_DNA"/>
</dbReference>
<protein>
    <submittedName>
        <fullName evidence="8">Pyridoxamine 5'-phosphate oxidase</fullName>
    </submittedName>
</protein>